<dbReference type="PANTHER" id="PTHR16943">
    <property type="entry name" value="2-METHYLCITRATE DEHYDRATASE-RELATED"/>
    <property type="match status" value="1"/>
</dbReference>
<feature type="domain" description="MmgE/PrpD C-terminal" evidence="4">
    <location>
        <begin position="283"/>
        <end position="436"/>
    </location>
</feature>
<sequence>MVVADVQAGMHAGSPHRGPVAHREGGVASDFIARLSAAVRGSEAGDAAHRDLLGRAIADTVGVAAAGWGEPAVRAALSAYRGGSARSWSGEALEGEDAAVMIDAIAAHALDFDDVYLDSATHPSAVILPAILRADRHDDPAEILAAFAAGLTAALAVARRLGAGHYHRGWHGTGTIGAFAAAAAAGRLRRLDERQLASAFALAAAQSGGLRANFGTMAKPAQAGLAAAAGVRAARLAAAGLQGSPDIFAPGGYADLYGAADGAADPGEDAFRSRPDLLALKLYPCCYASHRLIGLALDARAALGAGVAEGATRFRVLAPRRSLEVLRHDRPANGLEAKFSGPYAIAAALLDGPPGLRHFDGTAPAAATRPLLDRIELSDASALDSGGDITAGEVTMEVLDSAGAPVARFARRAIPGSPEDPPTRAAVAAKLAGCLAVFEKGFGRPFPLLPKVLAMPEVAAWLAPAEAAPRGRPGTDAPDAHPLRQWAGS</sequence>
<dbReference type="Gene3D" id="1.10.4100.10">
    <property type="entry name" value="2-methylcitrate dehydratase PrpD"/>
    <property type="match status" value="1"/>
</dbReference>
<gene>
    <name evidence="5" type="ORF">EAH89_08540</name>
</gene>
<evidence type="ECO:0000313" key="5">
    <source>
        <dbReference type="EMBL" id="TPG58643.1"/>
    </source>
</evidence>
<dbReference type="GO" id="GO:0016829">
    <property type="term" value="F:lyase activity"/>
    <property type="evidence" value="ECO:0007669"/>
    <property type="project" value="InterPro"/>
</dbReference>
<dbReference type="InterPro" id="IPR005656">
    <property type="entry name" value="MmgE_PrpD"/>
</dbReference>
<evidence type="ECO:0000313" key="6">
    <source>
        <dbReference type="Proteomes" id="UP000317078"/>
    </source>
</evidence>
<dbReference type="InterPro" id="IPR045337">
    <property type="entry name" value="MmgE_PrpD_C"/>
</dbReference>
<proteinExistence type="inferred from homology"/>
<dbReference type="Pfam" id="PF03972">
    <property type="entry name" value="MmgE_PrpD_N"/>
    <property type="match status" value="1"/>
</dbReference>
<dbReference type="InterPro" id="IPR045336">
    <property type="entry name" value="MmgE_PrpD_N"/>
</dbReference>
<protein>
    <submittedName>
        <fullName evidence="5">MmgE/PrpD family protein</fullName>
    </submittedName>
</protein>
<dbReference type="Gene3D" id="3.30.1330.120">
    <property type="entry name" value="2-methylcitrate dehydratase PrpD"/>
    <property type="match status" value="1"/>
</dbReference>
<dbReference type="EMBL" id="RCZP01000005">
    <property type="protein sequence ID" value="TPG58643.1"/>
    <property type="molecule type" value="Genomic_DNA"/>
</dbReference>
<evidence type="ECO:0000256" key="2">
    <source>
        <dbReference type="SAM" id="MobiDB-lite"/>
    </source>
</evidence>
<reference evidence="5 6" key="1">
    <citation type="journal article" date="2019" name="Environ. Microbiol.">
        <title>Species interactions and distinct microbial communities in high Arctic permafrost affected cryosols are associated with the CH4 and CO2 gas fluxes.</title>
        <authorList>
            <person name="Altshuler I."/>
            <person name="Hamel J."/>
            <person name="Turney S."/>
            <person name="Magnuson E."/>
            <person name="Levesque R."/>
            <person name="Greer C."/>
            <person name="Whyte L.G."/>
        </authorList>
    </citation>
    <scope>NUCLEOTIDE SEQUENCE [LARGE SCALE GENOMIC DNA]</scope>
    <source>
        <strain evidence="5 6">S9.3B</strain>
    </source>
</reference>
<evidence type="ECO:0000259" key="3">
    <source>
        <dbReference type="Pfam" id="PF03972"/>
    </source>
</evidence>
<accession>A0A502GD56</accession>
<dbReference type="PANTHER" id="PTHR16943:SF8">
    <property type="entry name" value="2-METHYLCITRATE DEHYDRATASE"/>
    <property type="match status" value="1"/>
</dbReference>
<dbReference type="SUPFAM" id="SSF103378">
    <property type="entry name" value="2-methylcitrate dehydratase PrpD"/>
    <property type="match status" value="1"/>
</dbReference>
<name>A0A502GD56_9PROT</name>
<evidence type="ECO:0000256" key="1">
    <source>
        <dbReference type="ARBA" id="ARBA00006174"/>
    </source>
</evidence>
<dbReference type="Proteomes" id="UP000317078">
    <property type="component" value="Unassembled WGS sequence"/>
</dbReference>
<keyword evidence="6" id="KW-1185">Reference proteome</keyword>
<comment type="caution">
    <text evidence="5">The sequence shown here is derived from an EMBL/GenBank/DDBJ whole genome shotgun (WGS) entry which is preliminary data.</text>
</comment>
<evidence type="ECO:0000259" key="4">
    <source>
        <dbReference type="Pfam" id="PF19305"/>
    </source>
</evidence>
<dbReference type="InterPro" id="IPR042188">
    <property type="entry name" value="MmgE/PrpD_sf_2"/>
</dbReference>
<dbReference type="Pfam" id="PF19305">
    <property type="entry name" value="MmgE_PrpD_C"/>
    <property type="match status" value="1"/>
</dbReference>
<dbReference type="OrthoDB" id="9795089at2"/>
<feature type="region of interest" description="Disordered" evidence="2">
    <location>
        <begin position="467"/>
        <end position="489"/>
    </location>
</feature>
<comment type="similarity">
    <text evidence="1">Belongs to the PrpD family.</text>
</comment>
<feature type="domain" description="MmgE/PrpD N-terminal" evidence="3">
    <location>
        <begin position="48"/>
        <end position="250"/>
    </location>
</feature>
<dbReference type="InterPro" id="IPR042183">
    <property type="entry name" value="MmgE/PrpD_sf_1"/>
</dbReference>
<organism evidence="5 6">
    <name type="scientific">Muricoccus nepalensis</name>
    <dbReference type="NCBI Taxonomy" id="1854500"/>
    <lineage>
        <taxon>Bacteria</taxon>
        <taxon>Pseudomonadati</taxon>
        <taxon>Pseudomonadota</taxon>
        <taxon>Alphaproteobacteria</taxon>
        <taxon>Acetobacterales</taxon>
        <taxon>Roseomonadaceae</taxon>
        <taxon>Muricoccus</taxon>
    </lineage>
</organism>
<dbReference type="AlphaFoldDB" id="A0A502GD56"/>
<dbReference type="InterPro" id="IPR036148">
    <property type="entry name" value="MmgE/PrpD_sf"/>
</dbReference>